<keyword evidence="1" id="KW-0732">Signal</keyword>
<name>A0A375C6R8_9BURK</name>
<evidence type="ECO:0000256" key="1">
    <source>
        <dbReference type="SAM" id="SignalP"/>
    </source>
</evidence>
<dbReference type="Proteomes" id="UP000256297">
    <property type="component" value="Chromosome CBM2589_a"/>
</dbReference>
<reference evidence="2" key="1">
    <citation type="submission" date="2018-01" db="EMBL/GenBank/DDBJ databases">
        <authorList>
            <person name="Clerissi C."/>
        </authorList>
    </citation>
    <scope>NUCLEOTIDE SEQUENCE</scope>
    <source>
        <strain evidence="2">Cupriavidus taiwanensis STM 3521</strain>
    </source>
</reference>
<sequence length="288" mass="29955">MNKKNVAQAILSAILPLAAAFSSGDVLSAGQSGTTLAATKTLDICAVPATGNWRYSGVVSIWNQGAIDTVGLTIDDWIQNKVSGPNFLDVYHALYATGTVIPAGTTQLTALTFPYSYDGAPLSGTIRNIARVKILNHSGSLNTPTGPEPKFTFVGDVQPCPMSGGCVYTQGYWGNKPDVAWPLPYSRSAPFFNSGLTWQQILDTPAGGNGYFILGVQYIAAVLNQASGAAVPAGIQSVLSDAQSFFSGTSTPDVACPAANSCGTQKTWGGTLDSYNNGVYPGGPSHCE</sequence>
<protein>
    <submittedName>
        <fullName evidence="2">Uncharacterized protein</fullName>
    </submittedName>
</protein>
<evidence type="ECO:0000313" key="2">
    <source>
        <dbReference type="EMBL" id="SOY63911.1"/>
    </source>
</evidence>
<organism evidence="2">
    <name type="scientific">Cupriavidus taiwanensis</name>
    <dbReference type="NCBI Taxonomy" id="164546"/>
    <lineage>
        <taxon>Bacteria</taxon>
        <taxon>Pseudomonadati</taxon>
        <taxon>Pseudomonadota</taxon>
        <taxon>Betaproteobacteria</taxon>
        <taxon>Burkholderiales</taxon>
        <taxon>Burkholderiaceae</taxon>
        <taxon>Cupriavidus</taxon>
    </lineage>
</organism>
<gene>
    <name evidence="2" type="ORF">CBM2589_A70084</name>
</gene>
<dbReference type="RefSeq" id="WP_116339777.1">
    <property type="nucleotide sequence ID" value="NZ_LT976857.1"/>
</dbReference>
<proteinExistence type="predicted"/>
<feature type="chain" id="PRO_5016828848" evidence="1">
    <location>
        <begin position="29"/>
        <end position="288"/>
    </location>
</feature>
<dbReference type="AlphaFoldDB" id="A0A375C6R8"/>
<comment type="caution">
    <text evidence="2">The sequence shown here is derived from an EMBL/GenBank/DDBJ whole genome shotgun (WGS) entry which is preliminary data.</text>
</comment>
<dbReference type="EMBL" id="OFSP01000037">
    <property type="protein sequence ID" value="SOY63911.1"/>
    <property type="molecule type" value="Genomic_DNA"/>
</dbReference>
<accession>A0A375C6R8</accession>
<feature type="signal peptide" evidence="1">
    <location>
        <begin position="1"/>
        <end position="28"/>
    </location>
</feature>